<organism evidence="1 2">
    <name type="scientific">Neobacillus novalis</name>
    <dbReference type="NCBI Taxonomy" id="220687"/>
    <lineage>
        <taxon>Bacteria</taxon>
        <taxon>Bacillati</taxon>
        <taxon>Bacillota</taxon>
        <taxon>Bacilli</taxon>
        <taxon>Bacillales</taxon>
        <taxon>Bacillaceae</taxon>
        <taxon>Neobacillus</taxon>
    </lineage>
</organism>
<dbReference type="RefSeq" id="WP_066093111.1">
    <property type="nucleotide sequence ID" value="NZ_CP126114.1"/>
</dbReference>
<accession>A0AA95SAL2</accession>
<dbReference type="AlphaFoldDB" id="A0AA95SAL2"/>
<dbReference type="Gene3D" id="3.30.470.20">
    <property type="entry name" value="ATP-grasp fold, B domain"/>
    <property type="match status" value="1"/>
</dbReference>
<dbReference type="Proteomes" id="UP001178288">
    <property type="component" value="Chromosome"/>
</dbReference>
<gene>
    <name evidence="1" type="ORF">QNH39_25555</name>
</gene>
<dbReference type="InterPro" id="IPR026838">
    <property type="entry name" value="YheC/D"/>
</dbReference>
<protein>
    <submittedName>
        <fullName evidence="1">YheC/YheD family protein</fullName>
    </submittedName>
</protein>
<proteinExistence type="predicted"/>
<sequence length="252" mass="28891">MVQKLGKLEQFKLLNASRLNPKYIPTTTEYSLKNLRLFLTQFDVIYIKHATSGQGRGVFKITKGQNQFYSLNGYSMQGKPINQKLTIEQIHKLLHPFESFGRLNPYIIQEGIQSVTKTGQPFSIRVHVQSVNGEWKVGGILANINSELLDNNGIVNRRRGSKILPIQRLLKHYLRLNPQEERELLEKISDVSIEASEIIANKYPVREFGLDVGVDTYLNPIIFEVNKNPGIAGFHLIEPKLWRQIVQNRKSL</sequence>
<evidence type="ECO:0000313" key="2">
    <source>
        <dbReference type="Proteomes" id="UP001178288"/>
    </source>
</evidence>
<dbReference type="EMBL" id="CP126114">
    <property type="protein sequence ID" value="WHY85902.1"/>
    <property type="molecule type" value="Genomic_DNA"/>
</dbReference>
<name>A0AA95SAL2_9BACI</name>
<dbReference type="SUPFAM" id="SSF56059">
    <property type="entry name" value="Glutathione synthetase ATP-binding domain-like"/>
    <property type="match status" value="1"/>
</dbReference>
<keyword evidence="2" id="KW-1185">Reference proteome</keyword>
<evidence type="ECO:0000313" key="1">
    <source>
        <dbReference type="EMBL" id="WHY85902.1"/>
    </source>
</evidence>
<reference evidence="1" key="1">
    <citation type="submission" date="2023-05" db="EMBL/GenBank/DDBJ databases">
        <title>Comparative genomics of Bacillaceae isolates and their secondary metabolite potential.</title>
        <authorList>
            <person name="Song L."/>
            <person name="Nielsen L.J."/>
            <person name="Mohite O."/>
            <person name="Xu X."/>
            <person name="Weber T."/>
            <person name="Kovacs A.T."/>
        </authorList>
    </citation>
    <scope>NUCLEOTIDE SEQUENCE</scope>
    <source>
        <strain evidence="1">XLM17</strain>
    </source>
</reference>
<dbReference type="Pfam" id="PF14398">
    <property type="entry name" value="ATPgrasp_YheCD"/>
    <property type="match status" value="1"/>
</dbReference>
<dbReference type="KEGG" id="nnv:QNH39_25555"/>